<dbReference type="GO" id="GO:0046872">
    <property type="term" value="F:metal ion binding"/>
    <property type="evidence" value="ECO:0007669"/>
    <property type="project" value="UniProtKB-KW"/>
</dbReference>
<dbReference type="Pfam" id="PF02630">
    <property type="entry name" value="SCO1-SenC"/>
    <property type="match status" value="1"/>
</dbReference>
<protein>
    <submittedName>
        <fullName evidence="7">YpmQ</fullName>
    </submittedName>
</protein>
<feature type="binding site" evidence="3">
    <location>
        <position position="180"/>
    </location>
    <ligand>
        <name>Cu cation</name>
        <dbReference type="ChEBI" id="CHEBI:23378"/>
    </ligand>
</feature>
<keyword evidence="8" id="KW-1185">Reference proteome</keyword>
<comment type="similarity">
    <text evidence="1">Belongs to the SCO1/2 family.</text>
</comment>
<keyword evidence="5" id="KW-0812">Transmembrane</keyword>
<evidence type="ECO:0000256" key="1">
    <source>
        <dbReference type="ARBA" id="ARBA00010996"/>
    </source>
</evidence>
<dbReference type="SUPFAM" id="SSF52833">
    <property type="entry name" value="Thioredoxin-like"/>
    <property type="match status" value="1"/>
</dbReference>
<feature type="transmembrane region" description="Helical" evidence="5">
    <location>
        <begin position="7"/>
        <end position="26"/>
    </location>
</feature>
<keyword evidence="2 3" id="KW-0186">Copper</keyword>
<dbReference type="PROSITE" id="PS51352">
    <property type="entry name" value="THIOREDOXIN_2"/>
    <property type="match status" value="1"/>
</dbReference>
<evidence type="ECO:0000256" key="2">
    <source>
        <dbReference type="ARBA" id="ARBA00023008"/>
    </source>
</evidence>
<proteinExistence type="inferred from homology"/>
<keyword evidence="5" id="KW-0472">Membrane</keyword>
<dbReference type="PANTHER" id="PTHR12151">
    <property type="entry name" value="ELECTRON TRANSPORT PROTIN SCO1/SENC FAMILY MEMBER"/>
    <property type="match status" value="1"/>
</dbReference>
<dbReference type="RefSeq" id="WP_013185997.1">
    <property type="nucleotide sequence ID" value="NC_014230.1"/>
</dbReference>
<keyword evidence="5" id="KW-1133">Transmembrane helix</keyword>
<dbReference type="Gene3D" id="3.40.30.10">
    <property type="entry name" value="Glutaredoxin"/>
    <property type="match status" value="1"/>
</dbReference>
<dbReference type="InterPro" id="IPR013766">
    <property type="entry name" value="Thioredoxin_domain"/>
</dbReference>
<evidence type="ECO:0000256" key="5">
    <source>
        <dbReference type="SAM" id="Phobius"/>
    </source>
</evidence>
<dbReference type="KEGG" id="cat:CA2559_01150"/>
<accession>A3U502</accession>
<organism evidence="7 8">
    <name type="scientific">Croceibacter atlanticus (strain ATCC BAA-628 / JCM 21780 / CIP 108009 / IAM 15332 / KCTC 12090 / HTCC2559)</name>
    <dbReference type="NCBI Taxonomy" id="216432"/>
    <lineage>
        <taxon>Bacteria</taxon>
        <taxon>Pseudomonadati</taxon>
        <taxon>Bacteroidota</taxon>
        <taxon>Flavobacteriia</taxon>
        <taxon>Flavobacteriales</taxon>
        <taxon>Flavobacteriaceae</taxon>
        <taxon>Croceibacter</taxon>
    </lineage>
</organism>
<feature type="domain" description="Thioredoxin" evidence="6">
    <location>
        <begin position="54"/>
        <end position="231"/>
    </location>
</feature>
<dbReference type="eggNOG" id="COG1999">
    <property type="taxonomic scope" value="Bacteria"/>
</dbReference>
<dbReference type="InterPro" id="IPR036249">
    <property type="entry name" value="Thioredoxin-like_sf"/>
</dbReference>
<feature type="binding site" evidence="3">
    <location>
        <position position="92"/>
    </location>
    <ligand>
        <name>Cu cation</name>
        <dbReference type="ChEBI" id="CHEBI:23378"/>
    </ligand>
</feature>
<evidence type="ECO:0000256" key="3">
    <source>
        <dbReference type="PIRSR" id="PIRSR603782-1"/>
    </source>
</evidence>
<feature type="disulfide bond" description="Redox-active" evidence="4">
    <location>
        <begin position="92"/>
        <end position="96"/>
    </location>
</feature>
<gene>
    <name evidence="7" type="ordered locus">CA2559_01150</name>
</gene>
<dbReference type="PANTHER" id="PTHR12151:SF25">
    <property type="entry name" value="LINALOOL DEHYDRATASE_ISOMERASE DOMAIN-CONTAINING PROTEIN"/>
    <property type="match status" value="1"/>
</dbReference>
<evidence type="ECO:0000313" key="7">
    <source>
        <dbReference type="EMBL" id="EAP87319.1"/>
    </source>
</evidence>
<dbReference type="InterPro" id="IPR003782">
    <property type="entry name" value="SCO1/SenC"/>
</dbReference>
<reference evidence="7 8" key="1">
    <citation type="journal article" date="2010" name="J. Bacteriol.">
        <title>The complete genome sequence of Croceibacter atlanticus HTCC2559T.</title>
        <authorList>
            <person name="Oh H.M."/>
            <person name="Kang I."/>
            <person name="Ferriera S."/>
            <person name="Giovannoni S.J."/>
            <person name="Cho J.C."/>
        </authorList>
    </citation>
    <scope>NUCLEOTIDE SEQUENCE [LARGE SCALE GENOMIC DNA]</scope>
    <source>
        <strain evidence="8">ATCC BAA-628 / HTCC2559 / KCTC 12090</strain>
    </source>
</reference>
<keyword evidence="3" id="KW-0479">Metal-binding</keyword>
<name>A3U502_CROAH</name>
<dbReference type="STRING" id="216432.CA2559_01150"/>
<dbReference type="EMBL" id="CP002046">
    <property type="protein sequence ID" value="EAP87319.1"/>
    <property type="molecule type" value="Genomic_DNA"/>
</dbReference>
<dbReference type="CDD" id="cd02968">
    <property type="entry name" value="SCO"/>
    <property type="match status" value="1"/>
</dbReference>
<dbReference type="GeneID" id="89452033"/>
<sequence length="243" mass="27452">MKRKYSYIGLGIIILIFGIIVIPKIIETLSEGTVVKENRTESVKNSDLAFVTRDGEKRKVPPFKFINQDGDTITNQDYIGKVYVAEFFFTSCPTICPIMNSNLVAVDQEIGDENFGIASFSIDPRKDTPEVLKDYEKQYGITNPNWNLMTGDRDAIYDLARTGFTIYAEENPEVPGGFEHSGYFALVDQEGYLRSRKDEFGNVIIFYRGSVPQGIDPTQADEEPQIDILIEDIKILLDHGNKN</sequence>
<dbReference type="AlphaFoldDB" id="A3U502"/>
<evidence type="ECO:0000259" key="6">
    <source>
        <dbReference type="PROSITE" id="PS51352"/>
    </source>
</evidence>
<feature type="binding site" evidence="3">
    <location>
        <position position="96"/>
    </location>
    <ligand>
        <name>Cu cation</name>
        <dbReference type="ChEBI" id="CHEBI:23378"/>
    </ligand>
</feature>
<keyword evidence="4" id="KW-1015">Disulfide bond</keyword>
<dbReference type="HOGENOM" id="CLU_050131_2_0_10"/>
<evidence type="ECO:0000256" key="4">
    <source>
        <dbReference type="PIRSR" id="PIRSR603782-2"/>
    </source>
</evidence>
<dbReference type="Proteomes" id="UP000002297">
    <property type="component" value="Chromosome"/>
</dbReference>
<dbReference type="OrthoDB" id="9811998at2"/>
<evidence type="ECO:0000313" key="8">
    <source>
        <dbReference type="Proteomes" id="UP000002297"/>
    </source>
</evidence>